<feature type="binding site" evidence="18">
    <location>
        <position position="390"/>
    </location>
    <ligand>
        <name>UDP-N-acetyl-alpha-D-glucosamine</name>
        <dbReference type="ChEBI" id="CHEBI:57705"/>
    </ligand>
</feature>
<dbReference type="OrthoDB" id="9775031at2"/>
<reference evidence="21 22" key="1">
    <citation type="submission" date="2016-10" db="EMBL/GenBank/DDBJ databases">
        <authorList>
            <person name="de Groot N.N."/>
        </authorList>
    </citation>
    <scope>NUCLEOTIDE SEQUENCE [LARGE SCALE GENOMIC DNA]</scope>
    <source>
        <strain evidence="21 22">AB35.6</strain>
    </source>
</reference>
<feature type="active site" description="Proton acceptor" evidence="18">
    <location>
        <position position="376"/>
    </location>
</feature>
<evidence type="ECO:0000259" key="19">
    <source>
        <dbReference type="Pfam" id="PF12804"/>
    </source>
</evidence>
<keyword evidence="8 18" id="KW-0677">Repeat</keyword>
<feature type="binding site" evidence="18">
    <location>
        <position position="23"/>
    </location>
    <ligand>
        <name>UDP-N-acetyl-alpha-D-glucosamine</name>
        <dbReference type="ChEBI" id="CHEBI:57705"/>
    </ligand>
</feature>
<dbReference type="GO" id="GO:0003977">
    <property type="term" value="F:UDP-N-acetylglucosamine diphosphorylase activity"/>
    <property type="evidence" value="ECO:0007669"/>
    <property type="project" value="UniProtKB-UniRule"/>
</dbReference>
<dbReference type="GO" id="GO:0006048">
    <property type="term" value="P:UDP-N-acetylglucosamine biosynthetic process"/>
    <property type="evidence" value="ECO:0007669"/>
    <property type="project" value="UniProtKB-UniPathway"/>
</dbReference>
<evidence type="ECO:0000256" key="12">
    <source>
        <dbReference type="ARBA" id="ARBA00023268"/>
    </source>
</evidence>
<dbReference type="Proteomes" id="UP000182409">
    <property type="component" value="Unassembled WGS sequence"/>
</dbReference>
<dbReference type="GO" id="GO:0000902">
    <property type="term" value="P:cell morphogenesis"/>
    <property type="evidence" value="ECO:0007669"/>
    <property type="project" value="UniProtKB-UniRule"/>
</dbReference>
<evidence type="ECO:0000256" key="15">
    <source>
        <dbReference type="ARBA" id="ARBA00048247"/>
    </source>
</evidence>
<comment type="pathway">
    <text evidence="18">Bacterial outer membrane biogenesis; LPS lipid A biosynthesis.</text>
</comment>
<protein>
    <recommendedName>
        <fullName evidence="18">Bifunctional protein GlmU</fullName>
    </recommendedName>
    <domain>
        <recommendedName>
            <fullName evidence="18">UDP-N-acetylglucosamine pyrophosphorylase</fullName>
            <ecNumber evidence="18">2.7.7.23</ecNumber>
        </recommendedName>
        <alternativeName>
            <fullName evidence="18">N-acetylglucosamine-1-phosphate uridyltransferase</fullName>
        </alternativeName>
    </domain>
    <domain>
        <recommendedName>
            <fullName evidence="18">Glucosamine-1-phosphate N-acetyltransferase</fullName>
            <ecNumber evidence="18">2.3.1.157</ecNumber>
        </recommendedName>
    </domain>
</protein>
<comment type="pathway">
    <text evidence="18">Nucleotide-sugar biosynthesis; UDP-N-acetyl-alpha-D-glucosamine biosynthesis; UDP-N-acetyl-alpha-D-glucosamine from N-acetyl-alpha-D-glucosamine 1-phosphate: step 1/1.</text>
</comment>
<dbReference type="GO" id="GO:0071555">
    <property type="term" value="P:cell wall organization"/>
    <property type="evidence" value="ECO:0007669"/>
    <property type="project" value="UniProtKB-KW"/>
</dbReference>
<keyword evidence="11 18" id="KW-0573">Peptidoglycan synthesis</keyword>
<name>A0A1H4SYE7_9BACT</name>
<evidence type="ECO:0000256" key="14">
    <source>
        <dbReference type="ARBA" id="ARBA00023316"/>
    </source>
</evidence>
<evidence type="ECO:0000256" key="2">
    <source>
        <dbReference type="ARBA" id="ARBA00007707"/>
    </source>
</evidence>
<evidence type="ECO:0000256" key="18">
    <source>
        <dbReference type="HAMAP-Rule" id="MF_01631"/>
    </source>
</evidence>
<feature type="binding site" evidence="18">
    <location>
        <position position="393"/>
    </location>
    <ligand>
        <name>acetyl-CoA</name>
        <dbReference type="ChEBI" id="CHEBI:57288"/>
    </ligand>
</feature>
<dbReference type="InterPro" id="IPR001451">
    <property type="entry name" value="Hexapep"/>
</dbReference>
<dbReference type="InterPro" id="IPR050065">
    <property type="entry name" value="GlmU-like"/>
</dbReference>
<evidence type="ECO:0000256" key="7">
    <source>
        <dbReference type="ARBA" id="ARBA00022723"/>
    </source>
</evidence>
<comment type="subunit">
    <text evidence="18">Homotrimer.</text>
</comment>
<keyword evidence="14 18" id="KW-0961">Cell wall biogenesis/degradation</keyword>
<feature type="binding site" evidence="18">
    <location>
        <position position="379"/>
    </location>
    <ligand>
        <name>UDP-N-acetyl-alpha-D-glucosamine</name>
        <dbReference type="ChEBI" id="CHEBI:57705"/>
    </ligand>
</feature>
<dbReference type="SUPFAM" id="SSF53448">
    <property type="entry name" value="Nucleotide-diphospho-sugar transferases"/>
    <property type="match status" value="1"/>
</dbReference>
<comment type="subcellular location">
    <subcellularLocation>
        <location evidence="1 18">Cytoplasm</location>
    </subcellularLocation>
</comment>
<dbReference type="GO" id="GO:0000287">
    <property type="term" value="F:magnesium ion binding"/>
    <property type="evidence" value="ECO:0007669"/>
    <property type="project" value="UniProtKB-UniRule"/>
</dbReference>
<feature type="binding site" evidence="18">
    <location>
        <position position="109"/>
    </location>
    <ligand>
        <name>Mg(2+)</name>
        <dbReference type="ChEBI" id="CHEBI:18420"/>
    </ligand>
</feature>
<comment type="similarity">
    <text evidence="2 18">In the C-terminal section; belongs to the transferase hexapeptide repeat family.</text>
</comment>
<dbReference type="UniPathway" id="UPA00973"/>
<dbReference type="EC" id="2.3.1.157" evidence="18"/>
<comment type="catalytic activity">
    <reaction evidence="16 18">
        <text>N-acetyl-alpha-D-glucosamine 1-phosphate + UTP + H(+) = UDP-N-acetyl-alpha-D-glucosamine + diphosphate</text>
        <dbReference type="Rhea" id="RHEA:13509"/>
        <dbReference type="ChEBI" id="CHEBI:15378"/>
        <dbReference type="ChEBI" id="CHEBI:33019"/>
        <dbReference type="ChEBI" id="CHEBI:46398"/>
        <dbReference type="ChEBI" id="CHEBI:57705"/>
        <dbReference type="ChEBI" id="CHEBI:57776"/>
        <dbReference type="EC" id="2.7.7.23"/>
    </reaction>
</comment>
<evidence type="ECO:0000256" key="16">
    <source>
        <dbReference type="ARBA" id="ARBA00048493"/>
    </source>
</evidence>
<keyword evidence="9 18" id="KW-0460">Magnesium</keyword>
<evidence type="ECO:0000256" key="13">
    <source>
        <dbReference type="ARBA" id="ARBA00023315"/>
    </source>
</evidence>
<dbReference type="PROSITE" id="PS00101">
    <property type="entry name" value="HEXAPEP_TRANSFERASES"/>
    <property type="match status" value="1"/>
</dbReference>
<feature type="binding site" evidence="18">
    <location>
        <position position="146"/>
    </location>
    <ligand>
        <name>UDP-N-acetyl-alpha-D-glucosamine</name>
        <dbReference type="ChEBI" id="CHEBI:57705"/>
    </ligand>
</feature>
<feature type="binding site" evidence="18">
    <location>
        <position position="364"/>
    </location>
    <ligand>
        <name>UDP-N-acetyl-alpha-D-glucosamine</name>
        <dbReference type="ChEBI" id="CHEBI:57705"/>
    </ligand>
</feature>
<keyword evidence="6 18" id="KW-0548">Nucleotidyltransferase</keyword>
<keyword evidence="5 18" id="KW-0808">Transferase</keyword>
<evidence type="ECO:0000256" key="8">
    <source>
        <dbReference type="ARBA" id="ARBA00022737"/>
    </source>
</evidence>
<dbReference type="GO" id="GO:0016020">
    <property type="term" value="C:membrane"/>
    <property type="evidence" value="ECO:0007669"/>
    <property type="project" value="GOC"/>
</dbReference>
<evidence type="ECO:0000256" key="9">
    <source>
        <dbReference type="ARBA" id="ARBA00022842"/>
    </source>
</evidence>
<proteinExistence type="inferred from homology"/>
<dbReference type="PANTHER" id="PTHR43584">
    <property type="entry name" value="NUCLEOTIDYL TRANSFERASE"/>
    <property type="match status" value="1"/>
</dbReference>
<dbReference type="CDD" id="cd02540">
    <property type="entry name" value="GT2_GlmU_N_bac"/>
    <property type="match status" value="1"/>
</dbReference>
<comment type="function">
    <text evidence="17 18">Catalyzes the last two sequential reactions in the de novo biosynthetic pathway for UDP-N-acetylglucosamine (UDP-GlcNAc). The C-terminal domain catalyzes the transfer of acetyl group from acetyl coenzyme A to glucosamine-1-phosphate (GlcN-1-P) to produce N-acetylglucosamine-1-phosphate (GlcNAc-1-P), which is converted into UDP-GlcNAc by the transfer of uridine 5-monophosphate (from uridine 5-triphosphate), a reaction catalyzed by the N-terminal domain.</text>
</comment>
<dbReference type="PANTHER" id="PTHR43584:SF3">
    <property type="entry name" value="BIFUNCTIONAL PROTEIN GLMU"/>
    <property type="match status" value="1"/>
</dbReference>
<feature type="binding site" evidence="18">
    <location>
        <position position="418"/>
    </location>
    <ligand>
        <name>acetyl-CoA</name>
        <dbReference type="ChEBI" id="CHEBI:57288"/>
    </ligand>
</feature>
<dbReference type="SUPFAM" id="SSF51161">
    <property type="entry name" value="Trimeric LpxA-like enzymes"/>
    <property type="match status" value="1"/>
</dbReference>
<dbReference type="AlphaFoldDB" id="A0A1H4SYE7"/>
<dbReference type="RefSeq" id="WP_074655333.1">
    <property type="nucleotide sequence ID" value="NZ_FNSD01000001.1"/>
</dbReference>
<evidence type="ECO:0000313" key="21">
    <source>
        <dbReference type="EMBL" id="SEC49196.1"/>
    </source>
</evidence>
<dbReference type="Pfam" id="PF12804">
    <property type="entry name" value="NTP_transf_3"/>
    <property type="match status" value="1"/>
</dbReference>
<dbReference type="InterPro" id="IPR056729">
    <property type="entry name" value="GMPPB_C"/>
</dbReference>
<dbReference type="InterPro" id="IPR005882">
    <property type="entry name" value="Bifunctional_GlmU"/>
</dbReference>
<dbReference type="GO" id="GO:0005737">
    <property type="term" value="C:cytoplasm"/>
    <property type="evidence" value="ECO:0007669"/>
    <property type="project" value="UniProtKB-SubCell"/>
</dbReference>
<dbReference type="GO" id="GO:0009245">
    <property type="term" value="P:lipid A biosynthetic process"/>
    <property type="evidence" value="ECO:0007669"/>
    <property type="project" value="UniProtKB-UniRule"/>
</dbReference>
<keyword evidence="12 18" id="KW-0511">Multifunctional enzyme</keyword>
<dbReference type="Pfam" id="PF25087">
    <property type="entry name" value="GMPPB_C"/>
    <property type="match status" value="1"/>
</dbReference>
<comment type="cofactor">
    <cofactor evidence="18">
        <name>Mg(2+)</name>
        <dbReference type="ChEBI" id="CHEBI:18420"/>
    </cofactor>
    <text evidence="18">Binds 1 Mg(2+) ion per subunit.</text>
</comment>
<evidence type="ECO:0000313" key="22">
    <source>
        <dbReference type="Proteomes" id="UP000182409"/>
    </source>
</evidence>
<feature type="binding site" evidence="18">
    <location>
        <position position="453"/>
    </location>
    <ligand>
        <name>acetyl-CoA</name>
        <dbReference type="ChEBI" id="CHEBI:57288"/>
    </ligand>
</feature>
<organism evidence="21 22">
    <name type="scientific">Terriglobus roseus</name>
    <dbReference type="NCBI Taxonomy" id="392734"/>
    <lineage>
        <taxon>Bacteria</taxon>
        <taxon>Pseudomonadati</taxon>
        <taxon>Acidobacteriota</taxon>
        <taxon>Terriglobia</taxon>
        <taxon>Terriglobales</taxon>
        <taxon>Acidobacteriaceae</taxon>
        <taxon>Terriglobus</taxon>
    </lineage>
</organism>
<feature type="binding site" evidence="18">
    <location>
        <position position="163"/>
    </location>
    <ligand>
        <name>UDP-N-acetyl-alpha-D-glucosamine</name>
        <dbReference type="ChEBI" id="CHEBI:57705"/>
    </ligand>
</feature>
<feature type="domain" description="MobA-like NTP transferase" evidence="19">
    <location>
        <begin position="7"/>
        <end position="135"/>
    </location>
</feature>
<feature type="binding site" evidence="18">
    <location>
        <position position="240"/>
    </location>
    <ligand>
        <name>Mg(2+)</name>
        <dbReference type="ChEBI" id="CHEBI:18420"/>
    </ligand>
</feature>
<dbReference type="EMBL" id="FNSD01000001">
    <property type="protein sequence ID" value="SEC49196.1"/>
    <property type="molecule type" value="Genomic_DNA"/>
</dbReference>
<keyword evidence="7 18" id="KW-0479">Metal-binding</keyword>
<evidence type="ECO:0000256" key="10">
    <source>
        <dbReference type="ARBA" id="ARBA00022960"/>
    </source>
</evidence>
<keyword evidence="10 18" id="KW-0133">Cell shape</keyword>
<dbReference type="GO" id="GO:0019134">
    <property type="term" value="F:glucosamine-1-phosphate N-acetyltransferase activity"/>
    <property type="evidence" value="ECO:0007669"/>
    <property type="project" value="UniProtKB-UniRule"/>
</dbReference>
<comment type="similarity">
    <text evidence="3 18">In the N-terminal section; belongs to the N-acetylglucosamine-1-phosphate uridyltransferase family.</text>
</comment>
<feature type="region of interest" description="Pyrophosphorylase" evidence="18">
    <location>
        <begin position="1"/>
        <end position="242"/>
    </location>
</feature>
<evidence type="ECO:0000256" key="6">
    <source>
        <dbReference type="ARBA" id="ARBA00022695"/>
    </source>
</evidence>
<feature type="binding site" evidence="18">
    <location>
        <position position="436"/>
    </location>
    <ligand>
        <name>acetyl-CoA</name>
        <dbReference type="ChEBI" id="CHEBI:57288"/>
    </ligand>
</feature>
<comment type="catalytic activity">
    <reaction evidence="15 18">
        <text>alpha-D-glucosamine 1-phosphate + acetyl-CoA = N-acetyl-alpha-D-glucosamine 1-phosphate + CoA + H(+)</text>
        <dbReference type="Rhea" id="RHEA:13725"/>
        <dbReference type="ChEBI" id="CHEBI:15378"/>
        <dbReference type="ChEBI" id="CHEBI:57287"/>
        <dbReference type="ChEBI" id="CHEBI:57288"/>
        <dbReference type="ChEBI" id="CHEBI:57776"/>
        <dbReference type="ChEBI" id="CHEBI:58516"/>
        <dbReference type="EC" id="2.3.1.157"/>
    </reaction>
</comment>
<evidence type="ECO:0000256" key="5">
    <source>
        <dbReference type="ARBA" id="ARBA00022679"/>
    </source>
</evidence>
<evidence type="ECO:0000256" key="4">
    <source>
        <dbReference type="ARBA" id="ARBA00022490"/>
    </source>
</evidence>
<sequence length="478" mass="50131">MSDFGIVVMAAGKGTRLKSARPKVLHAVGGKALLLHVIDAARTQVSAADILVVVGHQAAQIQAAAAPTGVRFVLQPQQLGTGHALQCVRDWYAETGTTPPTHLIVLSGDVPLIRPETITALRTTHLKQNAAMTILTAIPPDPTGYGRVLRKQDGSEDVSGIVEQKSLSEDELATPERLREINSGIYAFRTSALFDRLGKLANTNSAGEFYLTDIAAMLVHDEERVVAIAADSVDEVLGANTIAEMMHLDASFRERSAARLMAAGVTIFRPDTCVIDASVQVSADTVIEPFVQLLGATTIGANCRIRSFSVIENCTIGEGVLIRNGCILTDSTVGDGAQLGPYAHIRPESQIGARAHVGNFVETKKTTLGEGSKANHLAYLGDATIGAGSNIGAGVITCNYDGVHKHRTTIGDGVFVGSDSTLIAPVTLESGSYVAAGSSITEDVPADALALGRARQVTKAGWASDKRAAARLAEGNGR</sequence>
<dbReference type="InterPro" id="IPR025877">
    <property type="entry name" value="MobA-like_NTP_Trfase"/>
</dbReference>
<feature type="region of interest" description="N-acetyltransferase" evidence="18">
    <location>
        <begin position="264"/>
        <end position="478"/>
    </location>
</feature>
<evidence type="ECO:0000256" key="17">
    <source>
        <dbReference type="ARBA" id="ARBA00049628"/>
    </source>
</evidence>
<dbReference type="CDD" id="cd03353">
    <property type="entry name" value="LbH_GlmU_C"/>
    <property type="match status" value="1"/>
</dbReference>
<keyword evidence="4 18" id="KW-0963">Cytoplasm</keyword>
<feature type="domain" description="Mannose-1-phosphate guanyltransferase C-terminal" evidence="20">
    <location>
        <begin position="272"/>
        <end position="345"/>
    </location>
</feature>
<dbReference type="GO" id="GO:0008360">
    <property type="term" value="P:regulation of cell shape"/>
    <property type="evidence" value="ECO:0007669"/>
    <property type="project" value="UniProtKB-KW"/>
</dbReference>
<feature type="binding site" evidence="18">
    <location>
        <position position="346"/>
    </location>
    <ligand>
        <name>UDP-N-acetyl-alpha-D-glucosamine</name>
        <dbReference type="ChEBI" id="CHEBI:57705"/>
    </ligand>
</feature>
<feature type="binding site" evidence="18">
    <location>
        <position position="75"/>
    </location>
    <ligand>
        <name>UDP-N-acetyl-alpha-D-glucosamine</name>
        <dbReference type="ChEBI" id="CHEBI:57705"/>
    </ligand>
</feature>
<evidence type="ECO:0000259" key="20">
    <source>
        <dbReference type="Pfam" id="PF25087"/>
    </source>
</evidence>
<gene>
    <name evidence="18" type="primary">glmU</name>
    <name evidence="21" type="ORF">SAMN05443244_3592</name>
</gene>
<dbReference type="EC" id="2.7.7.23" evidence="18"/>
<feature type="binding site" evidence="18">
    <location>
        <begin position="80"/>
        <end position="81"/>
    </location>
    <ligand>
        <name>UDP-N-acetyl-alpha-D-glucosamine</name>
        <dbReference type="ChEBI" id="CHEBI:57705"/>
    </ligand>
</feature>
<comment type="caution">
    <text evidence="18">Lacks conserved residue(s) required for the propagation of feature annotation.</text>
</comment>
<feature type="binding site" evidence="18">
    <location>
        <position position="182"/>
    </location>
    <ligand>
        <name>UDP-N-acetyl-alpha-D-glucosamine</name>
        <dbReference type="ChEBI" id="CHEBI:57705"/>
    </ligand>
</feature>
<feature type="binding site" evidence="18">
    <location>
        <begin position="399"/>
        <end position="400"/>
    </location>
    <ligand>
        <name>acetyl-CoA</name>
        <dbReference type="ChEBI" id="CHEBI:57288"/>
    </ligand>
</feature>
<dbReference type="HAMAP" id="MF_01631">
    <property type="entry name" value="GlmU"/>
    <property type="match status" value="1"/>
</dbReference>
<dbReference type="Gene3D" id="2.160.10.10">
    <property type="entry name" value="Hexapeptide repeat proteins"/>
    <property type="match status" value="1"/>
</dbReference>
<feature type="binding site" evidence="18">
    <location>
        <begin position="107"/>
        <end position="109"/>
    </location>
    <ligand>
        <name>UDP-N-acetyl-alpha-D-glucosamine</name>
        <dbReference type="ChEBI" id="CHEBI:57705"/>
    </ligand>
</feature>
<keyword evidence="13 18" id="KW-0012">Acyltransferase</keyword>
<comment type="pathway">
    <text evidence="18">Nucleotide-sugar biosynthesis; UDP-N-acetyl-alpha-D-glucosamine biosynthesis; N-acetyl-alpha-D-glucosamine 1-phosphate from alpha-D-glucosamine 6-phosphate (route II): step 2/2.</text>
</comment>
<dbReference type="UniPathway" id="UPA00113">
    <property type="reaction ID" value="UER00532"/>
</dbReference>
<dbReference type="GO" id="GO:0009252">
    <property type="term" value="P:peptidoglycan biosynthetic process"/>
    <property type="evidence" value="ECO:0007669"/>
    <property type="project" value="UniProtKB-UniRule"/>
</dbReference>
<evidence type="ECO:0000256" key="11">
    <source>
        <dbReference type="ARBA" id="ARBA00022984"/>
    </source>
</evidence>
<dbReference type="Gene3D" id="3.90.550.10">
    <property type="entry name" value="Spore Coat Polysaccharide Biosynthesis Protein SpsA, Chain A"/>
    <property type="match status" value="1"/>
</dbReference>
<dbReference type="NCBIfam" id="TIGR01173">
    <property type="entry name" value="glmU"/>
    <property type="match status" value="1"/>
</dbReference>
<dbReference type="InterPro" id="IPR011004">
    <property type="entry name" value="Trimer_LpxA-like_sf"/>
</dbReference>
<dbReference type="Pfam" id="PF14602">
    <property type="entry name" value="Hexapep_2"/>
    <property type="match status" value="1"/>
</dbReference>
<dbReference type="InterPro" id="IPR038009">
    <property type="entry name" value="GlmU_C_LbH"/>
</dbReference>
<accession>A0A1H4SYE7</accession>
<dbReference type="InterPro" id="IPR018357">
    <property type="entry name" value="Hexapep_transf_CS"/>
</dbReference>
<evidence type="ECO:0000256" key="3">
    <source>
        <dbReference type="ARBA" id="ARBA00007947"/>
    </source>
</evidence>
<evidence type="ECO:0000256" key="1">
    <source>
        <dbReference type="ARBA" id="ARBA00004496"/>
    </source>
</evidence>
<feature type="binding site" evidence="18">
    <location>
        <position position="240"/>
    </location>
    <ligand>
        <name>UDP-N-acetyl-alpha-D-glucosamine</name>
        <dbReference type="ChEBI" id="CHEBI:57705"/>
    </ligand>
</feature>
<dbReference type="InterPro" id="IPR029044">
    <property type="entry name" value="Nucleotide-diphossugar_trans"/>
</dbReference>
<feature type="region of interest" description="Linker" evidence="18">
    <location>
        <begin position="243"/>
        <end position="263"/>
    </location>
</feature>